<protein>
    <submittedName>
        <fullName evidence="1">Uncharacterized protein</fullName>
    </submittedName>
</protein>
<sequence>MPPQDKDEVRELASFGSAVLPLLPGPSGDGTADALVVETFAQVGDETAIEPLARFTGDDDKRLRRALVSPCGRSAVVSR</sequence>
<evidence type="ECO:0000313" key="2">
    <source>
        <dbReference type="Proteomes" id="UP000002357"/>
    </source>
</evidence>
<evidence type="ECO:0000313" key="1">
    <source>
        <dbReference type="EMBL" id="EFG07457.1"/>
    </source>
</evidence>
<dbReference type="Proteomes" id="UP000002357">
    <property type="component" value="Chromosome"/>
</dbReference>
<accession>E2Q8G9</accession>
<reference evidence="1 2" key="1">
    <citation type="journal article" date="2010" name="Genome Biol. Evol.">
        <title>The sequence of a 1.8-mb bacterial linear plasmid reveals a rich evolutionary reservoir of secondary metabolic pathways.</title>
        <authorList>
            <person name="Medema M.H."/>
            <person name="Trefzer A."/>
            <person name="Kovalchuk A."/>
            <person name="van den Berg M."/>
            <person name="Mueller U."/>
            <person name="Heijne W."/>
            <person name="Wu L."/>
            <person name="Alam M.T."/>
            <person name="Ronning C.M."/>
            <person name="Nierman W.C."/>
            <person name="Bovenberg R.A.L."/>
            <person name="Breitling R."/>
            <person name="Takano E."/>
        </authorList>
    </citation>
    <scope>NUCLEOTIDE SEQUENCE [LARGE SCALE GENOMIC DNA]</scope>
    <source>
        <strain evidence="2">ATCC 27064 / DSM 738 / JCM 4710 / NBRC 13307 / NCIMB 12785 / NRRL 3585 / VKM Ac-602</strain>
    </source>
</reference>
<gene>
    <name evidence="1" type="ORF">SCLAV_2384</name>
</gene>
<name>E2Q8G9_STRCL</name>
<organism evidence="1 2">
    <name type="scientific">Streptomyces clavuligerus</name>
    <dbReference type="NCBI Taxonomy" id="1901"/>
    <lineage>
        <taxon>Bacteria</taxon>
        <taxon>Bacillati</taxon>
        <taxon>Actinomycetota</taxon>
        <taxon>Actinomycetes</taxon>
        <taxon>Kitasatosporales</taxon>
        <taxon>Streptomycetaceae</taxon>
        <taxon>Streptomyces</taxon>
    </lineage>
</organism>
<dbReference type="EMBL" id="CM000913">
    <property type="protein sequence ID" value="EFG07457.1"/>
    <property type="molecule type" value="Genomic_DNA"/>
</dbReference>
<keyword evidence="2" id="KW-1185">Reference proteome</keyword>
<dbReference type="AlphaFoldDB" id="E2Q8G9"/>
<proteinExistence type="predicted"/>